<proteinExistence type="predicted"/>
<dbReference type="RefSeq" id="WP_013759014.1">
    <property type="nucleotide sequence ID" value="NC_015500.1"/>
</dbReference>
<dbReference type="KEGG" id="tbe:Trebr_1891"/>
<evidence type="ECO:0000313" key="2">
    <source>
        <dbReference type="EMBL" id="AEE17310.1"/>
    </source>
</evidence>
<feature type="chain" id="PRO_5003310842" evidence="1">
    <location>
        <begin position="21"/>
        <end position="220"/>
    </location>
</feature>
<evidence type="ECO:0000256" key="1">
    <source>
        <dbReference type="SAM" id="SignalP"/>
    </source>
</evidence>
<evidence type="ECO:0000313" key="3">
    <source>
        <dbReference type="Proteomes" id="UP000006546"/>
    </source>
</evidence>
<organism evidence="2 3">
    <name type="scientific">Treponema brennaborense (strain DSM 12168 / CIP 105900 / DD5/3)</name>
    <dbReference type="NCBI Taxonomy" id="906968"/>
    <lineage>
        <taxon>Bacteria</taxon>
        <taxon>Pseudomonadati</taxon>
        <taxon>Spirochaetota</taxon>
        <taxon>Spirochaetia</taxon>
        <taxon>Spirochaetales</taxon>
        <taxon>Treponemataceae</taxon>
        <taxon>Treponema</taxon>
    </lineage>
</organism>
<sequence length="220" mass="23088">MKNTKLILACAAVLIGSVFAATAQKVTIDLRFNALAEDSANYFNWAADGKAVKDGYDAATGASKAQSTTAFNAVRYDSETSKKAAIPAGLRSLVLYPVADRGTAEYDAFTVIENGKQLTIRFVHRGTAYQIVTDAKGKIDMGSSFSMAGGLADNVAGKFIIKADYLKDGGDAANMADLDWSKVTLAADTAAADASRSFTGTLTAAYKKGILTVKGSLNQK</sequence>
<dbReference type="AlphaFoldDB" id="F4LJ01"/>
<dbReference type="eggNOG" id="ENOG502ZDJM">
    <property type="taxonomic scope" value="Bacteria"/>
</dbReference>
<name>F4LJ01_TREBD</name>
<dbReference type="HOGENOM" id="CLU_1255492_0_0_12"/>
<accession>F4LJ01</accession>
<dbReference type="OrthoDB" id="306978at2"/>
<keyword evidence="3" id="KW-1185">Reference proteome</keyword>
<protein>
    <submittedName>
        <fullName evidence="2">Uncharacterized protein</fullName>
    </submittedName>
</protein>
<feature type="signal peptide" evidence="1">
    <location>
        <begin position="1"/>
        <end position="20"/>
    </location>
</feature>
<dbReference type="Proteomes" id="UP000006546">
    <property type="component" value="Chromosome"/>
</dbReference>
<gene>
    <name evidence="2" type="ordered locus">Trebr_1891</name>
</gene>
<dbReference type="STRING" id="906968.Trebr_1891"/>
<dbReference type="EMBL" id="CP002696">
    <property type="protein sequence ID" value="AEE17310.1"/>
    <property type="molecule type" value="Genomic_DNA"/>
</dbReference>
<keyword evidence="1" id="KW-0732">Signal</keyword>
<reference evidence="3" key="1">
    <citation type="submission" date="2011-04" db="EMBL/GenBank/DDBJ databases">
        <title>The complete genome of Treponema brennaborense DSM 12168.</title>
        <authorList>
            <person name="Lucas S."/>
            <person name="Han J."/>
            <person name="Lapidus A."/>
            <person name="Bruce D."/>
            <person name="Goodwin L."/>
            <person name="Pitluck S."/>
            <person name="Peters L."/>
            <person name="Kyrpides N."/>
            <person name="Mavromatis K."/>
            <person name="Ivanova N."/>
            <person name="Mikhailova N."/>
            <person name="Pagani I."/>
            <person name="Teshima H."/>
            <person name="Detter J.C."/>
            <person name="Tapia R."/>
            <person name="Han C."/>
            <person name="Land M."/>
            <person name="Hauser L."/>
            <person name="Markowitz V."/>
            <person name="Cheng J.-F."/>
            <person name="Hugenholtz P."/>
            <person name="Woyke T."/>
            <person name="Wu D."/>
            <person name="Gronow S."/>
            <person name="Wellnitz S."/>
            <person name="Brambilla E."/>
            <person name="Klenk H.-P."/>
            <person name="Eisen J.A."/>
        </authorList>
    </citation>
    <scope>NUCLEOTIDE SEQUENCE [LARGE SCALE GENOMIC DNA]</scope>
    <source>
        <strain evidence="3">DSM 12168 / CIP 105900 / DD5/3</strain>
    </source>
</reference>